<feature type="domain" description="VOC" evidence="1">
    <location>
        <begin position="3"/>
        <end position="124"/>
    </location>
</feature>
<dbReference type="AlphaFoldDB" id="A0A543DMZ0"/>
<evidence type="ECO:0000313" key="2">
    <source>
        <dbReference type="EMBL" id="TQM10704.1"/>
    </source>
</evidence>
<reference evidence="2 3" key="1">
    <citation type="submission" date="2019-06" db="EMBL/GenBank/DDBJ databases">
        <title>Sequencing the genomes of 1000 actinobacteria strains.</title>
        <authorList>
            <person name="Klenk H.-P."/>
        </authorList>
    </citation>
    <scope>NUCLEOTIDE SEQUENCE [LARGE SCALE GENOMIC DNA]</scope>
    <source>
        <strain evidence="2 3">DSM 45301</strain>
    </source>
</reference>
<organism evidence="2 3">
    <name type="scientific">Pseudonocardia kunmingensis</name>
    <dbReference type="NCBI Taxonomy" id="630975"/>
    <lineage>
        <taxon>Bacteria</taxon>
        <taxon>Bacillati</taxon>
        <taxon>Actinomycetota</taxon>
        <taxon>Actinomycetes</taxon>
        <taxon>Pseudonocardiales</taxon>
        <taxon>Pseudonocardiaceae</taxon>
        <taxon>Pseudonocardia</taxon>
    </lineage>
</organism>
<dbReference type="InterPro" id="IPR004360">
    <property type="entry name" value="Glyas_Fos-R_dOase_dom"/>
</dbReference>
<dbReference type="OrthoDB" id="9793039at2"/>
<evidence type="ECO:0000313" key="3">
    <source>
        <dbReference type="Proteomes" id="UP000315677"/>
    </source>
</evidence>
<dbReference type="Pfam" id="PF00903">
    <property type="entry name" value="Glyoxalase"/>
    <property type="match status" value="1"/>
</dbReference>
<comment type="caution">
    <text evidence="2">The sequence shown here is derived from an EMBL/GenBank/DDBJ whole genome shotgun (WGS) entry which is preliminary data.</text>
</comment>
<evidence type="ECO:0000259" key="1">
    <source>
        <dbReference type="PROSITE" id="PS51819"/>
    </source>
</evidence>
<proteinExistence type="predicted"/>
<dbReference type="CDD" id="cd07247">
    <property type="entry name" value="SgaA_N_like"/>
    <property type="match status" value="1"/>
</dbReference>
<dbReference type="PROSITE" id="PS51819">
    <property type="entry name" value="VOC"/>
    <property type="match status" value="1"/>
</dbReference>
<gene>
    <name evidence="2" type="ORF">FB558_3223</name>
</gene>
<sequence length="125" mass="13479">MRGVVHFEIPADDVGRAKEFYGSVFGWQLEDLPGMDYTAVHTTEVDEQTRMPTTPGVINGGLVPRSADTPAPVLTVDVESIDGALKQVEAAGGRTVRPRTEIPGMGAYAYFTDPEGNTVGLWENL</sequence>
<dbReference type="PANTHER" id="PTHR33993">
    <property type="entry name" value="GLYOXALASE-RELATED"/>
    <property type="match status" value="1"/>
</dbReference>
<dbReference type="Proteomes" id="UP000315677">
    <property type="component" value="Unassembled WGS sequence"/>
</dbReference>
<dbReference type="InterPro" id="IPR029068">
    <property type="entry name" value="Glyas_Bleomycin-R_OHBP_Dase"/>
</dbReference>
<dbReference type="InterPro" id="IPR052164">
    <property type="entry name" value="Anthracycline_SecMetBiosynth"/>
</dbReference>
<dbReference type="PANTHER" id="PTHR33993:SF2">
    <property type="entry name" value="VOC DOMAIN-CONTAINING PROTEIN"/>
    <property type="match status" value="1"/>
</dbReference>
<dbReference type="RefSeq" id="WP_142054304.1">
    <property type="nucleotide sequence ID" value="NZ_VFPA01000002.1"/>
</dbReference>
<dbReference type="Gene3D" id="3.10.180.10">
    <property type="entry name" value="2,3-Dihydroxybiphenyl 1,2-Dioxygenase, domain 1"/>
    <property type="match status" value="1"/>
</dbReference>
<accession>A0A543DMZ0</accession>
<dbReference type="EMBL" id="VFPA01000002">
    <property type="protein sequence ID" value="TQM10704.1"/>
    <property type="molecule type" value="Genomic_DNA"/>
</dbReference>
<name>A0A543DMZ0_9PSEU</name>
<dbReference type="InterPro" id="IPR037523">
    <property type="entry name" value="VOC_core"/>
</dbReference>
<protein>
    <recommendedName>
        <fullName evidence="1">VOC domain-containing protein</fullName>
    </recommendedName>
</protein>
<keyword evidence="3" id="KW-1185">Reference proteome</keyword>
<dbReference type="SUPFAM" id="SSF54593">
    <property type="entry name" value="Glyoxalase/Bleomycin resistance protein/Dihydroxybiphenyl dioxygenase"/>
    <property type="match status" value="1"/>
</dbReference>